<dbReference type="Pfam" id="PF04632">
    <property type="entry name" value="FUSC"/>
    <property type="match status" value="1"/>
</dbReference>
<keyword evidence="3" id="KW-1185">Reference proteome</keyword>
<accession>A0A6P1B815</accession>
<evidence type="ECO:0000256" key="1">
    <source>
        <dbReference type="SAM" id="Phobius"/>
    </source>
</evidence>
<dbReference type="GO" id="GO:0005886">
    <property type="term" value="C:plasma membrane"/>
    <property type="evidence" value="ECO:0007669"/>
    <property type="project" value="InterPro"/>
</dbReference>
<feature type="transmembrane region" description="Helical" evidence="1">
    <location>
        <begin position="157"/>
        <end position="177"/>
    </location>
</feature>
<feature type="transmembrane region" description="Helical" evidence="1">
    <location>
        <begin position="131"/>
        <end position="151"/>
    </location>
</feature>
<comment type="caution">
    <text evidence="2">The sequence shown here is derived from an EMBL/GenBank/DDBJ whole genome shotgun (WGS) entry which is preliminary data.</text>
</comment>
<keyword evidence="1" id="KW-0472">Membrane</keyword>
<sequence length="185" mass="19754">METNVTYTDSPHEPSHHFDWDVATVVNGELLGAVIFSLKTFGAALLALFIAFWLGLDDPRWSLLTVYIVSQPDSGLVLAKSFYRRLGTIGGVLITVALVFALSQYGGLFLASLAVWIGVCNFTARATRNFASYGIQLAGYTLAIVGIPAALNPAGAYPLILARFTEIALGIGCAALVKRVIAALF</sequence>
<gene>
    <name evidence="2" type="ORF">FNJ47_02235</name>
</gene>
<dbReference type="EMBL" id="VKHP01000005">
    <property type="protein sequence ID" value="NEU94676.1"/>
    <property type="molecule type" value="Genomic_DNA"/>
</dbReference>
<dbReference type="AlphaFoldDB" id="A0A6P1B815"/>
<organism evidence="2 3">
    <name type="scientific">Bradyrhizobium uaiense</name>
    <dbReference type="NCBI Taxonomy" id="2594946"/>
    <lineage>
        <taxon>Bacteria</taxon>
        <taxon>Pseudomonadati</taxon>
        <taxon>Pseudomonadota</taxon>
        <taxon>Alphaproteobacteria</taxon>
        <taxon>Hyphomicrobiales</taxon>
        <taxon>Nitrobacteraceae</taxon>
        <taxon>Bradyrhizobium</taxon>
    </lineage>
</organism>
<proteinExistence type="predicted"/>
<evidence type="ECO:0000313" key="2">
    <source>
        <dbReference type="EMBL" id="NEU94676.1"/>
    </source>
</evidence>
<dbReference type="Proteomes" id="UP000468531">
    <property type="component" value="Unassembled WGS sequence"/>
</dbReference>
<keyword evidence="1" id="KW-0812">Transmembrane</keyword>
<reference evidence="2 3" key="1">
    <citation type="journal article" date="2020" name="Arch. Microbiol.">
        <title>Bradyrhizobium uaiense sp. nov., a new highly efficient cowpea symbiont.</title>
        <authorList>
            <person name="Cabral Michel D."/>
            <person name="Azarias Guimaraes A."/>
            <person name="Martins da Costa E."/>
            <person name="Soares de Carvalho T."/>
            <person name="Balsanelli E."/>
            <person name="Willems A."/>
            <person name="Maltempi de Souza E."/>
            <person name="de Souza Moreira F.M."/>
        </authorList>
    </citation>
    <scope>NUCLEOTIDE SEQUENCE [LARGE SCALE GENOMIC DNA]</scope>
    <source>
        <strain evidence="2 3">UFLA 03-164</strain>
    </source>
</reference>
<keyword evidence="1" id="KW-1133">Transmembrane helix</keyword>
<protein>
    <recommendedName>
        <fullName evidence="4">FUSC family protein</fullName>
    </recommendedName>
</protein>
<evidence type="ECO:0008006" key="4">
    <source>
        <dbReference type="Google" id="ProtNLM"/>
    </source>
</evidence>
<feature type="transmembrane region" description="Helical" evidence="1">
    <location>
        <begin position="30"/>
        <end position="54"/>
    </location>
</feature>
<dbReference type="GO" id="GO:0022857">
    <property type="term" value="F:transmembrane transporter activity"/>
    <property type="evidence" value="ECO:0007669"/>
    <property type="project" value="InterPro"/>
</dbReference>
<name>A0A6P1B815_9BRAD</name>
<dbReference type="InterPro" id="IPR006726">
    <property type="entry name" value="PHBA_efflux_AaeB/fusaric-R"/>
</dbReference>
<evidence type="ECO:0000313" key="3">
    <source>
        <dbReference type="Proteomes" id="UP000468531"/>
    </source>
</evidence>